<feature type="domain" description="RRM" evidence="3">
    <location>
        <begin position="306"/>
        <end position="392"/>
    </location>
</feature>
<feature type="compositionally biased region" description="Acidic residues" evidence="2">
    <location>
        <begin position="110"/>
        <end position="119"/>
    </location>
</feature>
<feature type="compositionally biased region" description="Basic and acidic residues" evidence="2">
    <location>
        <begin position="226"/>
        <end position="270"/>
    </location>
</feature>
<dbReference type="OrthoDB" id="5348404at2759"/>
<gene>
    <name evidence="5" type="ORF">G6O67_000375</name>
</gene>
<organism evidence="5 6">
    <name type="scientific">Ophiocordyceps sinensis</name>
    <dbReference type="NCBI Taxonomy" id="72228"/>
    <lineage>
        <taxon>Eukaryota</taxon>
        <taxon>Fungi</taxon>
        <taxon>Dikarya</taxon>
        <taxon>Ascomycota</taxon>
        <taxon>Pezizomycotina</taxon>
        <taxon>Sordariomycetes</taxon>
        <taxon>Hypocreomycetidae</taxon>
        <taxon>Hypocreales</taxon>
        <taxon>Ophiocordycipitaceae</taxon>
        <taxon>Ophiocordyceps</taxon>
    </lineage>
</organism>
<evidence type="ECO:0008006" key="7">
    <source>
        <dbReference type="Google" id="ProtNLM"/>
    </source>
</evidence>
<dbReference type="AlphaFoldDB" id="A0A8H4PZ32"/>
<evidence type="ECO:0000313" key="5">
    <source>
        <dbReference type="EMBL" id="KAF4513053.1"/>
    </source>
</evidence>
<evidence type="ECO:0000259" key="4">
    <source>
        <dbReference type="PROSITE" id="PS50800"/>
    </source>
</evidence>
<feature type="compositionally biased region" description="Gly residues" evidence="2">
    <location>
        <begin position="588"/>
        <end position="599"/>
    </location>
</feature>
<dbReference type="Pfam" id="PF02037">
    <property type="entry name" value="SAP"/>
    <property type="match status" value="1"/>
</dbReference>
<dbReference type="PROSITE" id="PS50800">
    <property type="entry name" value="SAP"/>
    <property type="match status" value="1"/>
</dbReference>
<dbReference type="InterPro" id="IPR035979">
    <property type="entry name" value="RBD_domain_sf"/>
</dbReference>
<dbReference type="SMART" id="SM00513">
    <property type="entry name" value="SAP"/>
    <property type="match status" value="1"/>
</dbReference>
<dbReference type="InterPro" id="IPR036361">
    <property type="entry name" value="SAP_dom_sf"/>
</dbReference>
<evidence type="ECO:0000256" key="2">
    <source>
        <dbReference type="SAM" id="MobiDB-lite"/>
    </source>
</evidence>
<accession>A0A8H4PZ32</accession>
<name>A0A8H4PZ32_9HYPO</name>
<evidence type="ECO:0000259" key="3">
    <source>
        <dbReference type="PROSITE" id="PS50102"/>
    </source>
</evidence>
<dbReference type="GO" id="GO:0003723">
    <property type="term" value="F:RNA binding"/>
    <property type="evidence" value="ECO:0007669"/>
    <property type="project" value="UniProtKB-UniRule"/>
</dbReference>
<feature type="compositionally biased region" description="Basic and acidic residues" evidence="2">
    <location>
        <begin position="625"/>
        <end position="640"/>
    </location>
</feature>
<dbReference type="PANTHER" id="PTHR47031:SF3">
    <property type="entry name" value="SAP DOMAIN-CONTAINING PROTEIN"/>
    <property type="match status" value="1"/>
</dbReference>
<feature type="compositionally biased region" description="Basic and acidic residues" evidence="2">
    <location>
        <begin position="128"/>
        <end position="143"/>
    </location>
</feature>
<keyword evidence="1" id="KW-0694">RNA-binding</keyword>
<dbReference type="Proteomes" id="UP000557566">
    <property type="component" value="Unassembled WGS sequence"/>
</dbReference>
<feature type="compositionally biased region" description="Basic and acidic residues" evidence="2">
    <location>
        <begin position="61"/>
        <end position="109"/>
    </location>
</feature>
<evidence type="ECO:0000313" key="6">
    <source>
        <dbReference type="Proteomes" id="UP000557566"/>
    </source>
</evidence>
<dbReference type="InterPro" id="IPR000504">
    <property type="entry name" value="RRM_dom"/>
</dbReference>
<feature type="region of interest" description="Disordered" evidence="2">
    <location>
        <begin position="38"/>
        <end position="270"/>
    </location>
</feature>
<feature type="compositionally biased region" description="Basic and acidic residues" evidence="2">
    <location>
        <begin position="486"/>
        <end position="504"/>
    </location>
</feature>
<dbReference type="InterPro" id="IPR034257">
    <property type="entry name" value="Acinus_RRM"/>
</dbReference>
<feature type="compositionally biased region" description="Polar residues" evidence="2">
    <location>
        <begin position="439"/>
        <end position="454"/>
    </location>
</feature>
<dbReference type="PROSITE" id="PS50102">
    <property type="entry name" value="RRM"/>
    <property type="match status" value="1"/>
</dbReference>
<feature type="domain" description="SAP" evidence="4">
    <location>
        <begin position="4"/>
        <end position="38"/>
    </location>
</feature>
<dbReference type="InterPro" id="IPR003034">
    <property type="entry name" value="SAP_dom"/>
</dbReference>
<sequence length="640" mass="70135">MSDWTKCKVTELKAELKRRGLAQAGLKAELIARLDADDEAATTQQQAKSDDQSISQDDEPHEASTDKTVEPHEALIDKTVEPDPDEPRQDAETDELDNTKPPELARDAQDESAEPEPAEPELKPSPVGHEDHAAIPSKEEADTAPKSPSHAAGTPGDARGARDSQGPSDEAHGATISNSAIVEPVVPASAPNGSSMTDSAKEGDAMAYEIAIDALKRKRRSASPTPKEESVKRRRAHETAQDAAKEPEARNSRAQHDQREDASMTDKATLETRAPGIASITATEKALADPEPSLTEVKPSFHPSTPAIYINNLMRPLREIDIQTYLVDLATPSGGVDMDRVIVRFYLDMVRTHAFVVFDSTPTAVRVRNSLHGQVWPKESNRKALFVDFVPEDKVGPWIEMEEERTREKRAGLRWEVVYQPSGDGDDVEALLQPTSIASSSSAAHLTGRATATPTGIEGAPTGPRGYRPSVAQPSRYPRPPPSDPNDPRESRPGQPFAREEPRPSGDGSGEQTVTQPVIYFEAVSVTLARRRLQNMRGLYTRDTTRPLDREINRYSFQDDDRFVDRGREVFEGIRPPHRQQAIDRGMRGGGGRGGGRGGRLPRRGGPAPYRPRGDRYVPGSGGPVDDRGSRYGDDDDRRW</sequence>
<proteinExistence type="predicted"/>
<feature type="region of interest" description="Disordered" evidence="2">
    <location>
        <begin position="581"/>
        <end position="640"/>
    </location>
</feature>
<dbReference type="CDD" id="cd12432">
    <property type="entry name" value="RRM_ACINU"/>
    <property type="match status" value="1"/>
</dbReference>
<dbReference type="SUPFAM" id="SSF68906">
    <property type="entry name" value="SAP domain"/>
    <property type="match status" value="1"/>
</dbReference>
<keyword evidence="6" id="KW-1185">Reference proteome</keyword>
<reference evidence="5 6" key="1">
    <citation type="journal article" date="2020" name="Genome Biol. Evol.">
        <title>A new high-quality draft genome assembly of the Chinese cordyceps Ophiocordyceps sinensis.</title>
        <authorList>
            <person name="Shu R."/>
            <person name="Zhang J."/>
            <person name="Meng Q."/>
            <person name="Zhang H."/>
            <person name="Zhou G."/>
            <person name="Li M."/>
            <person name="Wu P."/>
            <person name="Zhao Y."/>
            <person name="Chen C."/>
            <person name="Qin Q."/>
        </authorList>
    </citation>
    <scope>NUCLEOTIDE SEQUENCE [LARGE SCALE GENOMIC DNA]</scope>
    <source>
        <strain evidence="5 6">IOZ07</strain>
    </source>
</reference>
<evidence type="ECO:0000256" key="1">
    <source>
        <dbReference type="PROSITE-ProRule" id="PRU00176"/>
    </source>
</evidence>
<dbReference type="EMBL" id="JAAVMX010000001">
    <property type="protein sequence ID" value="KAF4513053.1"/>
    <property type="molecule type" value="Genomic_DNA"/>
</dbReference>
<protein>
    <recommendedName>
        <fullName evidence="7">SAP domain-containing protein</fullName>
    </recommendedName>
</protein>
<comment type="caution">
    <text evidence="5">The sequence shown here is derived from an EMBL/GenBank/DDBJ whole genome shotgun (WGS) entry which is preliminary data.</text>
</comment>
<dbReference type="PANTHER" id="PTHR47031">
    <property type="entry name" value="SAP DNA-BINDING DOMAIN-CONTAINING PROTEIN"/>
    <property type="match status" value="1"/>
</dbReference>
<dbReference type="SUPFAM" id="SSF54928">
    <property type="entry name" value="RNA-binding domain, RBD"/>
    <property type="match status" value="1"/>
</dbReference>
<dbReference type="Gene3D" id="1.10.720.30">
    <property type="entry name" value="SAP domain"/>
    <property type="match status" value="1"/>
</dbReference>
<feature type="region of interest" description="Disordered" evidence="2">
    <location>
        <begin position="439"/>
        <end position="516"/>
    </location>
</feature>